<dbReference type="Proteomes" id="UP001295684">
    <property type="component" value="Unassembled WGS sequence"/>
</dbReference>
<name>A0AAD1XE26_EUPCR</name>
<reference evidence="2" key="1">
    <citation type="submission" date="2023-07" db="EMBL/GenBank/DDBJ databases">
        <authorList>
            <consortium name="AG Swart"/>
            <person name="Singh M."/>
            <person name="Singh A."/>
            <person name="Seah K."/>
            <person name="Emmerich C."/>
        </authorList>
    </citation>
    <scope>NUCLEOTIDE SEQUENCE</scope>
    <source>
        <strain evidence="2">DP1</strain>
    </source>
</reference>
<keyword evidence="1" id="KW-0732">Signal</keyword>
<gene>
    <name evidence="2" type="ORF">ECRASSUSDP1_LOCUS12475</name>
</gene>
<accession>A0AAD1XE26</accession>
<comment type="caution">
    <text evidence="2">The sequence shown here is derived from an EMBL/GenBank/DDBJ whole genome shotgun (WGS) entry which is preliminary data.</text>
</comment>
<evidence type="ECO:0000313" key="2">
    <source>
        <dbReference type="EMBL" id="CAI2371155.1"/>
    </source>
</evidence>
<feature type="signal peptide" evidence="1">
    <location>
        <begin position="1"/>
        <end position="18"/>
    </location>
</feature>
<dbReference type="EMBL" id="CAMPGE010012388">
    <property type="protein sequence ID" value="CAI2371155.1"/>
    <property type="molecule type" value="Genomic_DNA"/>
</dbReference>
<keyword evidence="3" id="KW-1185">Reference proteome</keyword>
<sequence length="104" mass="11718">MFCFLLVCSSLYCYETGCSTNKTTAAYVMLFAAKKMHKETFDANLNLKDPPFPPGPFHILPTPLNPTFPILFPKRPYLSVSAPPQTSPSPSEPSFFTDFWSFLK</sequence>
<evidence type="ECO:0000256" key="1">
    <source>
        <dbReference type="SAM" id="SignalP"/>
    </source>
</evidence>
<evidence type="ECO:0000313" key="3">
    <source>
        <dbReference type="Proteomes" id="UP001295684"/>
    </source>
</evidence>
<protein>
    <submittedName>
        <fullName evidence="2">Uncharacterized protein</fullName>
    </submittedName>
</protein>
<dbReference type="AlphaFoldDB" id="A0AAD1XE26"/>
<feature type="chain" id="PRO_5042247045" evidence="1">
    <location>
        <begin position="19"/>
        <end position="104"/>
    </location>
</feature>
<organism evidence="2 3">
    <name type="scientific">Euplotes crassus</name>
    <dbReference type="NCBI Taxonomy" id="5936"/>
    <lineage>
        <taxon>Eukaryota</taxon>
        <taxon>Sar</taxon>
        <taxon>Alveolata</taxon>
        <taxon>Ciliophora</taxon>
        <taxon>Intramacronucleata</taxon>
        <taxon>Spirotrichea</taxon>
        <taxon>Hypotrichia</taxon>
        <taxon>Euplotida</taxon>
        <taxon>Euplotidae</taxon>
        <taxon>Moneuplotes</taxon>
    </lineage>
</organism>
<proteinExistence type="predicted"/>